<accession>A0A401H1F8</accession>
<feature type="region of interest" description="Disordered" evidence="1">
    <location>
        <begin position="726"/>
        <end position="796"/>
    </location>
</feature>
<comment type="caution">
    <text evidence="3">The sequence shown here is derived from an EMBL/GenBank/DDBJ whole genome shotgun (WGS) entry which is preliminary data.</text>
</comment>
<organism evidence="3 4">
    <name type="scientific">Sparassis crispa</name>
    <dbReference type="NCBI Taxonomy" id="139825"/>
    <lineage>
        <taxon>Eukaryota</taxon>
        <taxon>Fungi</taxon>
        <taxon>Dikarya</taxon>
        <taxon>Basidiomycota</taxon>
        <taxon>Agaricomycotina</taxon>
        <taxon>Agaricomycetes</taxon>
        <taxon>Polyporales</taxon>
        <taxon>Sparassidaceae</taxon>
        <taxon>Sparassis</taxon>
    </lineage>
</organism>
<dbReference type="Proteomes" id="UP000287166">
    <property type="component" value="Unassembled WGS sequence"/>
</dbReference>
<name>A0A401H1F8_9APHY</name>
<evidence type="ECO:0000313" key="3">
    <source>
        <dbReference type="EMBL" id="GBE88254.1"/>
    </source>
</evidence>
<dbReference type="PANTHER" id="PTHR38248:SF2">
    <property type="entry name" value="FUNK1 11"/>
    <property type="match status" value="1"/>
</dbReference>
<dbReference type="OrthoDB" id="3265188at2759"/>
<dbReference type="InterPro" id="IPR040976">
    <property type="entry name" value="Pkinase_fungal"/>
</dbReference>
<dbReference type="InterPro" id="IPR011009">
    <property type="entry name" value="Kinase-like_dom_sf"/>
</dbReference>
<evidence type="ECO:0000259" key="2">
    <source>
        <dbReference type="Pfam" id="PF17667"/>
    </source>
</evidence>
<dbReference type="GeneID" id="38785171"/>
<gene>
    <name evidence="3" type="ORF">SCP_1300690</name>
</gene>
<sequence length="796" mass="91678">MPFTTASPAEIPRPHSIDFKSSYVEATNADSSFDEPEDLRLSHFENEWYAETSEAYIIGPMPTAQFLDFLPLKNKARMPTAQGAFNHLDEWDMASGLRHSISSHNRCPGFVFQYNNPDDEEDEPALIMKMSSDDDDIRGEYYELFIDVQKDEQGDFLRDPPPGVDRARHSFLRTLGHIHKSKREKARQKFGRNVRWATDALVNQHRLLYFSVAIHGTSARLLRWDPSGLVASEAFNLHEKPEILCEFLWRFAHASTVERGYDPTVEPASKYEEYRFKTVLSYYLCEQLGLSLRNNSLDSLSDSERIILQNSIDKHYEPGHVAAVSIVEKVDKAGVRQLKRCLVCRPVSTYASMRRGCMRGFWGVVDRAIVFLKDTWREWSLTDQCEGDVLEELHKAGVRHIPQVRCHGDVPEKVLYGDIPTQFSGMATFQRTTRSRSNALMNTPAFQRTQTDRYRTAEWLCRSDRQILVRSRVHYRLILTTVGLPLQDIRGTEELLHATYDIYESIIDARDKAKVFHRDISIGNVLFVKEPGEDIRHGYLIDWELSSHIGDDGLSESDWTVGTQAFMSHRLDTGNGRLRHAIEDDMESLLYVVLYCGLHWLPHELNADKAVQAIFYNREVVSRNERGQRELRSMQPGEGKLQNMKNRKYVDPSRFAKPFGVWLETSMNYNHPREEEYSSASNSVSARENGDCSDAAVSPNPSEGNWDGPTLWKTYWEQYKANEYLPKNDRKPHFDKYDESEAKPKDVTRTVVHRAGMPPNKRKTRHQREPADGNLMHRDTEPANGRPAKRARVSAR</sequence>
<feature type="region of interest" description="Disordered" evidence="1">
    <location>
        <begin position="673"/>
        <end position="704"/>
    </location>
</feature>
<feature type="compositionally biased region" description="Basic residues" evidence="1">
    <location>
        <begin position="787"/>
        <end position="796"/>
    </location>
</feature>
<proteinExistence type="predicted"/>
<evidence type="ECO:0000256" key="1">
    <source>
        <dbReference type="SAM" id="MobiDB-lite"/>
    </source>
</evidence>
<protein>
    <recommendedName>
        <fullName evidence="2">Fungal-type protein kinase domain-containing protein</fullName>
    </recommendedName>
</protein>
<evidence type="ECO:0000313" key="4">
    <source>
        <dbReference type="Proteomes" id="UP000287166"/>
    </source>
</evidence>
<dbReference type="EMBL" id="BFAD01000013">
    <property type="protein sequence ID" value="GBE88254.1"/>
    <property type="molecule type" value="Genomic_DNA"/>
</dbReference>
<feature type="compositionally biased region" description="Basic and acidic residues" evidence="1">
    <location>
        <begin position="726"/>
        <end position="748"/>
    </location>
</feature>
<dbReference type="AlphaFoldDB" id="A0A401H1F8"/>
<dbReference type="InParanoid" id="A0A401H1F8"/>
<dbReference type="Pfam" id="PF17667">
    <property type="entry name" value="Pkinase_fungal"/>
    <property type="match status" value="1"/>
</dbReference>
<feature type="compositionally biased region" description="Basic and acidic residues" evidence="1">
    <location>
        <begin position="767"/>
        <end position="781"/>
    </location>
</feature>
<dbReference type="SUPFAM" id="SSF56112">
    <property type="entry name" value="Protein kinase-like (PK-like)"/>
    <property type="match status" value="1"/>
</dbReference>
<dbReference type="RefSeq" id="XP_027619167.1">
    <property type="nucleotide sequence ID" value="XM_027763366.1"/>
</dbReference>
<keyword evidence="4" id="KW-1185">Reference proteome</keyword>
<dbReference type="Gene3D" id="1.10.510.10">
    <property type="entry name" value="Transferase(Phosphotransferase) domain 1"/>
    <property type="match status" value="1"/>
</dbReference>
<reference evidence="3 4" key="1">
    <citation type="journal article" date="2018" name="Sci. Rep.">
        <title>Genome sequence of the cauliflower mushroom Sparassis crispa (Hanabiratake) and its association with beneficial usage.</title>
        <authorList>
            <person name="Kiyama R."/>
            <person name="Furutani Y."/>
            <person name="Kawaguchi K."/>
            <person name="Nakanishi T."/>
        </authorList>
    </citation>
    <scope>NUCLEOTIDE SEQUENCE [LARGE SCALE GENOMIC DNA]</scope>
</reference>
<feature type="domain" description="Fungal-type protein kinase" evidence="2">
    <location>
        <begin position="175"/>
        <end position="595"/>
    </location>
</feature>
<dbReference type="PANTHER" id="PTHR38248">
    <property type="entry name" value="FUNK1 6"/>
    <property type="match status" value="1"/>
</dbReference>